<evidence type="ECO:0000313" key="3">
    <source>
        <dbReference type="Proteomes" id="UP000027265"/>
    </source>
</evidence>
<protein>
    <submittedName>
        <fullName evidence="2">Uncharacterized protein</fullName>
    </submittedName>
</protein>
<evidence type="ECO:0000313" key="2">
    <source>
        <dbReference type="EMBL" id="KDQ63996.1"/>
    </source>
</evidence>
<accession>A0A067QN06</accession>
<reference evidence="3" key="1">
    <citation type="journal article" date="2014" name="Proc. Natl. Acad. Sci. U.S.A.">
        <title>Extensive sampling of basidiomycete genomes demonstrates inadequacy of the white-rot/brown-rot paradigm for wood decay fungi.</title>
        <authorList>
            <person name="Riley R."/>
            <person name="Salamov A.A."/>
            <person name="Brown D.W."/>
            <person name="Nagy L.G."/>
            <person name="Floudas D."/>
            <person name="Held B.W."/>
            <person name="Levasseur A."/>
            <person name="Lombard V."/>
            <person name="Morin E."/>
            <person name="Otillar R."/>
            <person name="Lindquist E.A."/>
            <person name="Sun H."/>
            <person name="LaButti K.M."/>
            <person name="Schmutz J."/>
            <person name="Jabbour D."/>
            <person name="Luo H."/>
            <person name="Baker S.E."/>
            <person name="Pisabarro A.G."/>
            <person name="Walton J.D."/>
            <person name="Blanchette R.A."/>
            <person name="Henrissat B."/>
            <person name="Martin F."/>
            <person name="Cullen D."/>
            <person name="Hibbett D.S."/>
            <person name="Grigoriev I.V."/>
        </authorList>
    </citation>
    <scope>NUCLEOTIDE SEQUENCE [LARGE SCALE GENOMIC DNA]</scope>
    <source>
        <strain evidence="3">MUCL 33604</strain>
    </source>
</reference>
<organism evidence="2 3">
    <name type="scientific">Jaapia argillacea MUCL 33604</name>
    <dbReference type="NCBI Taxonomy" id="933084"/>
    <lineage>
        <taxon>Eukaryota</taxon>
        <taxon>Fungi</taxon>
        <taxon>Dikarya</taxon>
        <taxon>Basidiomycota</taxon>
        <taxon>Agaricomycotina</taxon>
        <taxon>Agaricomycetes</taxon>
        <taxon>Agaricomycetidae</taxon>
        <taxon>Jaapiales</taxon>
        <taxon>Jaapiaceae</taxon>
        <taxon>Jaapia</taxon>
    </lineage>
</organism>
<name>A0A067QN06_9AGAM</name>
<keyword evidence="1" id="KW-0175">Coiled coil</keyword>
<proteinExistence type="predicted"/>
<dbReference type="Proteomes" id="UP000027265">
    <property type="component" value="Unassembled WGS sequence"/>
</dbReference>
<dbReference type="HOGENOM" id="CLU_885842_0_0_1"/>
<dbReference type="AlphaFoldDB" id="A0A067QN06"/>
<dbReference type="OrthoDB" id="3055145at2759"/>
<dbReference type="STRING" id="933084.A0A067QN06"/>
<sequence length="314" mass="35217">MLSQPPPLTGVPQPLISRINHLLPLDPPAEESKYIFGLDADDEKEEGVWYAFNSDLERCFETHTLGSHGSLIQFREHGKQLEDLTSLMKVTVKWLNEGERTLFEKWVNQLIDAAQAVSAKIPPSKTVKTGEEGAAILVDRSTDGEQTRSETTVSRVAVIVVDSDDENNVVPGSAHNGPPKTIGGSLSVTSTPSETPKELKQTSFDNFKWKVLLREEKEAQNRKDVEQLQRRMRRHREKTKKEKVLTGKVGKKTAKMQLLSHDPGAVELPDLAKISRPAGSCWKTKQNGKRGGAIQLKHRCMNWYHPFLWQDPGL</sequence>
<evidence type="ECO:0000256" key="1">
    <source>
        <dbReference type="SAM" id="Coils"/>
    </source>
</evidence>
<feature type="coiled-coil region" evidence="1">
    <location>
        <begin position="218"/>
        <end position="245"/>
    </location>
</feature>
<gene>
    <name evidence="2" type="ORF">JAAARDRAFT_187381</name>
</gene>
<keyword evidence="3" id="KW-1185">Reference proteome</keyword>
<dbReference type="InParanoid" id="A0A067QN06"/>
<dbReference type="EMBL" id="KL197709">
    <property type="protein sequence ID" value="KDQ63996.1"/>
    <property type="molecule type" value="Genomic_DNA"/>
</dbReference>